<sequence>MSVFTTKVGGVKVTVVAANVAFVRDIEGKGELNFVSGLQLQTEVGYDSVRRNVAKALSGAEAEAE</sequence>
<reference evidence="1" key="1">
    <citation type="submission" date="2018-10" db="EMBL/GenBank/DDBJ databases">
        <authorList>
            <consortium name="Veterinary Laboratory Investigation and Response Network"/>
        </authorList>
    </citation>
    <scope>NUCLEOTIDE SEQUENCE</scope>
    <source>
        <strain evidence="1">SAL-18-VL-OH-GA-0003</strain>
    </source>
</reference>
<accession>A0A5T9SMP5</accession>
<comment type="caution">
    <text evidence="1">The sequence shown here is derived from an EMBL/GenBank/DDBJ whole genome shotgun (WGS) entry which is preliminary data.</text>
</comment>
<gene>
    <name evidence="1" type="ORF">D5Q97_23515</name>
</gene>
<name>A0A5T9SMP5_SALER</name>
<organism evidence="1">
    <name type="scientific">Salmonella enterica</name>
    <name type="common">Salmonella choleraesuis</name>
    <dbReference type="NCBI Taxonomy" id="28901"/>
    <lineage>
        <taxon>Bacteria</taxon>
        <taxon>Pseudomonadati</taxon>
        <taxon>Pseudomonadota</taxon>
        <taxon>Gammaproteobacteria</taxon>
        <taxon>Enterobacterales</taxon>
        <taxon>Enterobacteriaceae</taxon>
        <taxon>Salmonella</taxon>
    </lineage>
</organism>
<protein>
    <submittedName>
        <fullName evidence="1">Uncharacterized protein</fullName>
    </submittedName>
</protein>
<evidence type="ECO:0000313" key="1">
    <source>
        <dbReference type="EMBL" id="EBO1428241.1"/>
    </source>
</evidence>
<proteinExistence type="predicted"/>
<dbReference type="AlphaFoldDB" id="A0A5T9SMP5"/>
<dbReference type="EMBL" id="AAGHOJ010000075">
    <property type="protein sequence ID" value="EBO1428241.1"/>
    <property type="molecule type" value="Genomic_DNA"/>
</dbReference>